<sequence length="565" mass="62490">MYSDSESDSKRPNGVAIDGIGSPIEPSTPQEVGPYELSQVTLPSTEVPASPVNDVNDSFRTEVNDDRAATTIIRSSLTPPPSTQVGPSGSSHVNGHSRRARQPITQSQESNLVSPPATILNNVRERDITDFVPPSPRQVRESSADELRAMLQTCIADHQKLKMETAHHRLQYNLLSLQASEDANRADVELDMLRKEIDALRTAEHSRQAKRELSAFSEAVQTKFMELKAAHEEALLEIEALERRLKNAKRIIGQKDEEVMSLIEERHQLLNRIRENREHMNKLRSPGGIFHGATTPRQNPASPVQSRGAHRGGQRGGLERDDSGSNNNKLTTLLEVLSQDNNSAPSTPFLTNRSNSRHGGKHQRNAQSMSSLPTTPMQRPRGPYAGLLPSANLVPQTEPYNHRYAPRLYDRGSPTPRTERRKSRESTISADDNEELARQAVRSFTSAGVLGGSLQVSRGEDGSSAYGSQASLAATEMLRRDPRDSYEMRQAMSRDGTPSAVEQSARLQSKLFSNVRNDGDKRKYGSSQETIEEPRPEQGSPPKRSRVESGSTPQNHMGLGIQYGR</sequence>
<feature type="compositionally biased region" description="Polar residues" evidence="2">
    <location>
        <begin position="338"/>
        <end position="354"/>
    </location>
</feature>
<dbReference type="OrthoDB" id="5404651at2759"/>
<name>A0A9Q0BH14_9HYPO</name>
<feature type="compositionally biased region" description="Polar residues" evidence="2">
    <location>
        <begin position="72"/>
        <end position="94"/>
    </location>
</feature>
<feature type="compositionally biased region" description="Basic residues" evidence="2">
    <location>
        <begin position="355"/>
        <end position="364"/>
    </location>
</feature>
<dbReference type="RefSeq" id="XP_051365422.1">
    <property type="nucleotide sequence ID" value="XM_051503061.1"/>
</dbReference>
<reference evidence="3" key="2">
    <citation type="submission" date="2022-07" db="EMBL/GenBank/DDBJ databases">
        <authorList>
            <person name="Goncalves M.F.M."/>
            <person name="Hilario S."/>
            <person name="Van De Peer Y."/>
            <person name="Esteves A.C."/>
            <person name="Alves A."/>
        </authorList>
    </citation>
    <scope>NUCLEOTIDE SEQUENCE</scope>
    <source>
        <strain evidence="3">MUM 19.33</strain>
    </source>
</reference>
<feature type="compositionally biased region" description="Polar residues" evidence="2">
    <location>
        <begin position="295"/>
        <end position="305"/>
    </location>
</feature>
<gene>
    <name evidence="3" type="ORF">J7T54_006611</name>
</gene>
<dbReference type="EMBL" id="JAGIXG020000004">
    <property type="protein sequence ID" value="KAI6784566.1"/>
    <property type="molecule type" value="Genomic_DNA"/>
</dbReference>
<keyword evidence="1" id="KW-0175">Coiled coil</keyword>
<organism evidence="3 4">
    <name type="scientific">Emericellopsis cladophorae</name>
    <dbReference type="NCBI Taxonomy" id="2686198"/>
    <lineage>
        <taxon>Eukaryota</taxon>
        <taxon>Fungi</taxon>
        <taxon>Dikarya</taxon>
        <taxon>Ascomycota</taxon>
        <taxon>Pezizomycotina</taxon>
        <taxon>Sordariomycetes</taxon>
        <taxon>Hypocreomycetidae</taxon>
        <taxon>Hypocreales</taxon>
        <taxon>Bionectriaceae</taxon>
        <taxon>Emericellopsis</taxon>
    </lineage>
</organism>
<feature type="compositionally biased region" description="Polar residues" evidence="2">
    <location>
        <begin position="365"/>
        <end position="377"/>
    </location>
</feature>
<feature type="compositionally biased region" description="Polar residues" evidence="2">
    <location>
        <begin position="103"/>
        <end position="113"/>
    </location>
</feature>
<comment type="caution">
    <text evidence="3">The sequence shown here is derived from an EMBL/GenBank/DDBJ whole genome shotgun (WGS) entry which is preliminary data.</text>
</comment>
<evidence type="ECO:0000256" key="2">
    <source>
        <dbReference type="SAM" id="MobiDB-lite"/>
    </source>
</evidence>
<protein>
    <recommendedName>
        <fullName evidence="5">FAD-dependent oxidoreductase-like enzyme</fullName>
    </recommendedName>
</protein>
<evidence type="ECO:0000313" key="3">
    <source>
        <dbReference type="EMBL" id="KAI6784566.1"/>
    </source>
</evidence>
<evidence type="ECO:0000313" key="4">
    <source>
        <dbReference type="Proteomes" id="UP001055219"/>
    </source>
</evidence>
<reference evidence="3" key="1">
    <citation type="journal article" date="2021" name="J Fungi (Basel)">
        <title>Genomic and Metabolomic Analyses of the Marine Fungus Emericellopsis cladophorae: Insights into Saltwater Adaptability Mechanisms and Its Biosynthetic Potential.</title>
        <authorList>
            <person name="Goncalves M.F.M."/>
            <person name="Hilario S."/>
            <person name="Van de Peer Y."/>
            <person name="Esteves A.C."/>
            <person name="Alves A."/>
        </authorList>
    </citation>
    <scope>NUCLEOTIDE SEQUENCE</scope>
    <source>
        <strain evidence="3">MUM 19.33</strain>
    </source>
</reference>
<proteinExistence type="predicted"/>
<feature type="coiled-coil region" evidence="1">
    <location>
        <begin position="183"/>
        <end position="258"/>
    </location>
</feature>
<feature type="region of interest" description="Disordered" evidence="2">
    <location>
        <begin position="473"/>
        <end position="565"/>
    </location>
</feature>
<feature type="compositionally biased region" description="Polar residues" evidence="2">
    <location>
        <begin position="500"/>
        <end position="516"/>
    </location>
</feature>
<feature type="compositionally biased region" description="Basic and acidic residues" evidence="2">
    <location>
        <begin position="57"/>
        <end position="68"/>
    </location>
</feature>
<dbReference type="GeneID" id="75833089"/>
<dbReference type="Proteomes" id="UP001055219">
    <property type="component" value="Unassembled WGS sequence"/>
</dbReference>
<feature type="compositionally biased region" description="Basic and acidic residues" evidence="2">
    <location>
        <begin position="477"/>
        <end position="487"/>
    </location>
</feature>
<feature type="region of interest" description="Disordered" evidence="2">
    <location>
        <begin position="1"/>
        <end position="115"/>
    </location>
</feature>
<evidence type="ECO:0000256" key="1">
    <source>
        <dbReference type="SAM" id="Coils"/>
    </source>
</evidence>
<evidence type="ECO:0008006" key="5">
    <source>
        <dbReference type="Google" id="ProtNLM"/>
    </source>
</evidence>
<feature type="region of interest" description="Disordered" evidence="2">
    <location>
        <begin position="282"/>
        <end position="434"/>
    </location>
</feature>
<keyword evidence="4" id="KW-1185">Reference proteome</keyword>
<dbReference type="AlphaFoldDB" id="A0A9Q0BH14"/>
<accession>A0A9Q0BH14</accession>